<comment type="caution">
    <text evidence="2">The sequence shown here is derived from an EMBL/GenBank/DDBJ whole genome shotgun (WGS) entry which is preliminary data.</text>
</comment>
<dbReference type="InterPro" id="IPR002575">
    <property type="entry name" value="Aminoglycoside_PTrfase"/>
</dbReference>
<protein>
    <recommendedName>
        <fullName evidence="1">Aminoglycoside phosphotransferase domain-containing protein</fullName>
    </recommendedName>
</protein>
<dbReference type="Pfam" id="PF01636">
    <property type="entry name" value="APH"/>
    <property type="match status" value="1"/>
</dbReference>
<feature type="non-terminal residue" evidence="2">
    <location>
        <position position="1"/>
    </location>
</feature>
<dbReference type="AlphaFoldDB" id="A0A0F9C7T9"/>
<dbReference type="InterPro" id="IPR011009">
    <property type="entry name" value="Kinase-like_dom_sf"/>
</dbReference>
<reference evidence="2" key="1">
    <citation type="journal article" date="2015" name="Nature">
        <title>Complex archaea that bridge the gap between prokaryotes and eukaryotes.</title>
        <authorList>
            <person name="Spang A."/>
            <person name="Saw J.H."/>
            <person name="Jorgensen S.L."/>
            <person name="Zaremba-Niedzwiedzka K."/>
            <person name="Martijn J."/>
            <person name="Lind A.E."/>
            <person name="van Eijk R."/>
            <person name="Schleper C."/>
            <person name="Guy L."/>
            <person name="Ettema T.J."/>
        </authorList>
    </citation>
    <scope>NUCLEOTIDE SEQUENCE</scope>
</reference>
<feature type="domain" description="Aminoglycoside phosphotransferase" evidence="1">
    <location>
        <begin position="1"/>
        <end position="51"/>
    </location>
</feature>
<evidence type="ECO:0000313" key="2">
    <source>
        <dbReference type="EMBL" id="KKK92736.1"/>
    </source>
</evidence>
<evidence type="ECO:0000259" key="1">
    <source>
        <dbReference type="Pfam" id="PF01636"/>
    </source>
</evidence>
<organism evidence="2">
    <name type="scientific">marine sediment metagenome</name>
    <dbReference type="NCBI Taxonomy" id="412755"/>
    <lineage>
        <taxon>unclassified sequences</taxon>
        <taxon>metagenomes</taxon>
        <taxon>ecological metagenomes</taxon>
    </lineage>
</organism>
<dbReference type="Gene3D" id="3.90.1200.10">
    <property type="match status" value="1"/>
</dbReference>
<proteinExistence type="predicted"/>
<dbReference type="SUPFAM" id="SSF56112">
    <property type="entry name" value="Protein kinase-like (PK-like)"/>
    <property type="match status" value="1"/>
</dbReference>
<accession>A0A0F9C7T9</accession>
<sequence>RPGNILVRPDGRVCVFDWEHAGRRRRVDDLAWLFADEWMPDVPALQQDALRALAVGGTTPLIEQQFMAMAIAHSCIRLQLILSRKAHRGWWNRDACLHRDRVGVTLEHVHLVAKKAAGWSKQIDGLKPLVAFFDRIDGLTIQ</sequence>
<name>A0A0F9C7T9_9ZZZZ</name>
<dbReference type="EMBL" id="LAZR01048083">
    <property type="protein sequence ID" value="KKK92736.1"/>
    <property type="molecule type" value="Genomic_DNA"/>
</dbReference>
<gene>
    <name evidence="2" type="ORF">LCGC14_2699960</name>
</gene>